<evidence type="ECO:0000259" key="7">
    <source>
        <dbReference type="Pfam" id="PF01435"/>
    </source>
</evidence>
<evidence type="ECO:0000256" key="4">
    <source>
        <dbReference type="ARBA" id="ARBA00022801"/>
    </source>
</evidence>
<dbReference type="HOGENOM" id="CLU_030556_2_0_5"/>
<dbReference type="EMBL" id="CP000356">
    <property type="protein sequence ID" value="ABF54874.1"/>
    <property type="molecule type" value="Genomic_DNA"/>
</dbReference>
<dbReference type="GO" id="GO:0051603">
    <property type="term" value="P:proteolysis involved in protein catabolic process"/>
    <property type="evidence" value="ECO:0007669"/>
    <property type="project" value="TreeGrafter"/>
</dbReference>
<evidence type="ECO:0000313" key="9">
    <source>
        <dbReference type="Proteomes" id="UP000006578"/>
    </source>
</evidence>
<dbReference type="KEGG" id="sal:Sala_3171"/>
<accession>Q1GN98</accession>
<sequence length="467" mass="50451">MTAFPPQPASGAHGLRSLFHILLTLLAMVAIAVRPAAAQSILRDAETEALFQDMMDPLLVAAGLQPGQVRVHLLGDRSINAFVAGSQDIYVFSGLIEAADSAEEVQGVLAHELGHVMGGHAIRINDGVSAATSISLLSLLLGAAAIAAGGGEAGMGIMMAGQQAALGKFLAFSRVQESTADAAGAQYLSKAGISGRGSLAFFKKLQNLEFRYGIKQDDDQAYGRTHPMSGDRIQALREVYVIDPAWNKPADPAIEKRFQRIKAKLLGYMAEPERTLRKFPESDRSVPARYARAYAWHKSAYPQKALAEVEALLEADPDDPYFLELEGQILLESGRPDEAIPPLRQAVAKSRSQPLIAATLGHALIATEEPAHYAEAEKVLKTAVALDNQNPFAWYQLGIVYANKGDQARAALASAERYSLEGRQPALALRNAEMAMQGLPQGSPDWIRAQDISLVARAEVERERKRR</sequence>
<name>Q1GN98_SPHAL</name>
<dbReference type="CDD" id="cd07324">
    <property type="entry name" value="M48C_Oma1-like"/>
    <property type="match status" value="1"/>
</dbReference>
<keyword evidence="4" id="KW-0378">Hydrolase</keyword>
<dbReference type="GO" id="GO:0004222">
    <property type="term" value="F:metalloendopeptidase activity"/>
    <property type="evidence" value="ECO:0007669"/>
    <property type="project" value="InterPro"/>
</dbReference>
<dbReference type="PANTHER" id="PTHR22726">
    <property type="entry name" value="METALLOENDOPEPTIDASE OMA1"/>
    <property type="match status" value="1"/>
</dbReference>
<dbReference type="GO" id="GO:0046872">
    <property type="term" value="F:metal ion binding"/>
    <property type="evidence" value="ECO:0007669"/>
    <property type="project" value="UniProtKB-KW"/>
</dbReference>
<reference evidence="8 9" key="1">
    <citation type="journal article" date="2009" name="Proc. Natl. Acad. Sci. U.S.A.">
        <title>The genomic basis of trophic strategy in marine bacteria.</title>
        <authorList>
            <person name="Lauro F.M."/>
            <person name="McDougald D."/>
            <person name="Thomas T."/>
            <person name="Williams T.J."/>
            <person name="Egan S."/>
            <person name="Rice S."/>
            <person name="DeMaere M.Z."/>
            <person name="Ting L."/>
            <person name="Ertan H."/>
            <person name="Johnson J."/>
            <person name="Ferriera S."/>
            <person name="Lapidus A."/>
            <person name="Anderson I."/>
            <person name="Kyrpides N."/>
            <person name="Munk A.C."/>
            <person name="Detter C."/>
            <person name="Han C.S."/>
            <person name="Brown M.V."/>
            <person name="Robb F.T."/>
            <person name="Kjelleberg S."/>
            <person name="Cavicchioli R."/>
        </authorList>
    </citation>
    <scope>NUCLEOTIDE SEQUENCE [LARGE SCALE GENOMIC DNA]</scope>
    <source>
        <strain evidence="9">DSM 13593 / LMG 18877 / RB2256</strain>
    </source>
</reference>
<organism evidence="8 9">
    <name type="scientific">Sphingopyxis alaskensis (strain DSM 13593 / LMG 18877 / RB2256)</name>
    <name type="common">Sphingomonas alaskensis</name>
    <dbReference type="NCBI Taxonomy" id="317655"/>
    <lineage>
        <taxon>Bacteria</taxon>
        <taxon>Pseudomonadati</taxon>
        <taxon>Pseudomonadota</taxon>
        <taxon>Alphaproteobacteria</taxon>
        <taxon>Sphingomonadales</taxon>
        <taxon>Sphingomonadaceae</taxon>
        <taxon>Sphingopyxis</taxon>
    </lineage>
</organism>
<keyword evidence="2" id="KW-0645">Protease</keyword>
<evidence type="ECO:0000256" key="6">
    <source>
        <dbReference type="ARBA" id="ARBA00023049"/>
    </source>
</evidence>
<dbReference type="InterPro" id="IPR011990">
    <property type="entry name" value="TPR-like_helical_dom_sf"/>
</dbReference>
<gene>
    <name evidence="8" type="ordered locus">Sala_3171</name>
</gene>
<dbReference type="GO" id="GO:0016020">
    <property type="term" value="C:membrane"/>
    <property type="evidence" value="ECO:0007669"/>
    <property type="project" value="TreeGrafter"/>
</dbReference>
<dbReference type="Proteomes" id="UP000006578">
    <property type="component" value="Chromosome"/>
</dbReference>
<dbReference type="OrthoDB" id="9814887at2"/>
<feature type="domain" description="Peptidase M48" evidence="7">
    <location>
        <begin position="51"/>
        <end position="238"/>
    </location>
</feature>
<evidence type="ECO:0000256" key="1">
    <source>
        <dbReference type="ARBA" id="ARBA00001947"/>
    </source>
</evidence>
<comment type="cofactor">
    <cofactor evidence="1">
        <name>Zn(2+)</name>
        <dbReference type="ChEBI" id="CHEBI:29105"/>
    </cofactor>
</comment>
<dbReference type="SUPFAM" id="SSF48452">
    <property type="entry name" value="TPR-like"/>
    <property type="match status" value="1"/>
</dbReference>
<evidence type="ECO:0000256" key="3">
    <source>
        <dbReference type="ARBA" id="ARBA00022723"/>
    </source>
</evidence>
<dbReference type="RefSeq" id="WP_011543436.1">
    <property type="nucleotide sequence ID" value="NC_008048.1"/>
</dbReference>
<dbReference type="STRING" id="317655.Sala_3171"/>
<dbReference type="AlphaFoldDB" id="Q1GN98"/>
<keyword evidence="9" id="KW-1185">Reference proteome</keyword>
<protein>
    <submittedName>
        <fullName evidence="8">Peptidase M48, Ste24p</fullName>
    </submittedName>
</protein>
<keyword evidence="5" id="KW-0862">Zinc</keyword>
<keyword evidence="6" id="KW-0482">Metalloprotease</keyword>
<proteinExistence type="predicted"/>
<evidence type="ECO:0000313" key="8">
    <source>
        <dbReference type="EMBL" id="ABF54874.1"/>
    </source>
</evidence>
<evidence type="ECO:0000256" key="5">
    <source>
        <dbReference type="ARBA" id="ARBA00022833"/>
    </source>
</evidence>
<dbReference type="InterPro" id="IPR001915">
    <property type="entry name" value="Peptidase_M48"/>
</dbReference>
<evidence type="ECO:0000256" key="2">
    <source>
        <dbReference type="ARBA" id="ARBA00022670"/>
    </source>
</evidence>
<keyword evidence="3" id="KW-0479">Metal-binding</keyword>
<dbReference type="Gene3D" id="3.30.2010.10">
    <property type="entry name" value="Metalloproteases ('zincins'), catalytic domain"/>
    <property type="match status" value="1"/>
</dbReference>
<dbReference type="InterPro" id="IPR051156">
    <property type="entry name" value="Mito/Outer_Membr_Metalloprot"/>
</dbReference>
<dbReference type="Pfam" id="PF13432">
    <property type="entry name" value="TPR_16"/>
    <property type="match status" value="2"/>
</dbReference>
<dbReference type="Pfam" id="PF01435">
    <property type="entry name" value="Peptidase_M48"/>
    <property type="match status" value="1"/>
</dbReference>
<dbReference type="Gene3D" id="1.25.40.10">
    <property type="entry name" value="Tetratricopeptide repeat domain"/>
    <property type="match status" value="2"/>
</dbReference>
<dbReference type="eggNOG" id="COG4783">
    <property type="taxonomic scope" value="Bacteria"/>
</dbReference>
<dbReference type="PANTHER" id="PTHR22726:SF1">
    <property type="entry name" value="METALLOENDOPEPTIDASE OMA1, MITOCHONDRIAL"/>
    <property type="match status" value="1"/>
</dbReference>